<name>A0A9X1UYM5_9FLAO</name>
<dbReference type="RefSeq" id="WP_240100172.1">
    <property type="nucleotide sequence ID" value="NZ_JAJSON010000025.1"/>
</dbReference>
<dbReference type="AlphaFoldDB" id="A0A9X1UYM5"/>
<dbReference type="EMBL" id="JAJSON010000025">
    <property type="protein sequence ID" value="MCG9972817.1"/>
    <property type="molecule type" value="Genomic_DNA"/>
</dbReference>
<organism evidence="1 2">
    <name type="scientific">Christiangramia crocea</name>
    <dbReference type="NCBI Taxonomy" id="2904124"/>
    <lineage>
        <taxon>Bacteria</taxon>
        <taxon>Pseudomonadati</taxon>
        <taxon>Bacteroidota</taxon>
        <taxon>Flavobacteriia</taxon>
        <taxon>Flavobacteriales</taxon>
        <taxon>Flavobacteriaceae</taxon>
        <taxon>Christiangramia</taxon>
    </lineage>
</organism>
<evidence type="ECO:0000313" key="1">
    <source>
        <dbReference type="EMBL" id="MCG9972817.1"/>
    </source>
</evidence>
<protein>
    <submittedName>
        <fullName evidence="1">Uncharacterized protein</fullName>
    </submittedName>
</protein>
<accession>A0A9X1UYM5</accession>
<comment type="caution">
    <text evidence="1">The sequence shown here is derived from an EMBL/GenBank/DDBJ whole genome shotgun (WGS) entry which is preliminary data.</text>
</comment>
<reference evidence="1" key="1">
    <citation type="submission" date="2021-12" db="EMBL/GenBank/DDBJ databases">
        <title>Description of Gramella crocea sp. nov., a new bacterium isolated from activated sludge.</title>
        <authorList>
            <person name="Zhang X."/>
        </authorList>
    </citation>
    <scope>NUCLEOTIDE SEQUENCE</scope>
    <source>
        <strain evidence="1">YB25</strain>
    </source>
</reference>
<proteinExistence type="predicted"/>
<dbReference type="Proteomes" id="UP001139344">
    <property type="component" value="Unassembled WGS sequence"/>
</dbReference>
<sequence>MSRTSFVSKGLITSALSGKLKVMFLFFMNKKWDFNMSFYQQLPRLATVKKFMLDYETFSGPQLENLRNRLQ</sequence>
<keyword evidence="2" id="KW-1185">Reference proteome</keyword>
<gene>
    <name evidence="1" type="ORF">LU635_14295</name>
</gene>
<evidence type="ECO:0000313" key="2">
    <source>
        <dbReference type="Proteomes" id="UP001139344"/>
    </source>
</evidence>